<gene>
    <name evidence="1" type="ORF">IEG06_02590</name>
</gene>
<keyword evidence="2" id="KW-1185">Reference proteome</keyword>
<reference evidence="1 2" key="1">
    <citation type="submission" date="2020-09" db="EMBL/GenBank/DDBJ databases">
        <title>Bacillus nautilus sp. nov., Chryseoglobus crepusculi sp. nov, and Psychrobacter noctis sp. nov., isolated from deep-sea sponges from the equatorial Atlantic.</title>
        <authorList>
            <person name="Stennett H.L."/>
            <person name="Williams S.E."/>
        </authorList>
    </citation>
    <scope>NUCLEOTIDE SEQUENCE [LARGE SCALE GENOMIC DNA]</scope>
    <source>
        <strain evidence="1 2">28M-24</strain>
    </source>
</reference>
<proteinExistence type="predicted"/>
<dbReference type="RefSeq" id="WP_191100895.1">
    <property type="nucleotide sequence ID" value="NZ_JACXXH010000001.1"/>
</dbReference>
<comment type="caution">
    <text evidence="1">The sequence shown here is derived from an EMBL/GenBank/DDBJ whole genome shotgun (WGS) entry which is preliminary data.</text>
</comment>
<name>A0ABR8LQ20_9FLAO</name>
<organism evidence="1 2">
    <name type="scientific">Olleya marilimosa</name>
    <dbReference type="NCBI Taxonomy" id="272164"/>
    <lineage>
        <taxon>Bacteria</taxon>
        <taxon>Pseudomonadati</taxon>
        <taxon>Bacteroidota</taxon>
        <taxon>Flavobacteriia</taxon>
        <taxon>Flavobacteriales</taxon>
        <taxon>Flavobacteriaceae</taxon>
    </lineage>
</organism>
<sequence length="318" mass="37756">MDWYEPVDIWDMFGINSREEFVTRYVVEGKFHKNVPEDISKSFVTVSYLLAHSYYHLPMFDEAMSKALLIMEMAVKLKAKQLNIDLKLPANKKGVSFDKKLWKLIDEICLNEELSFLKQDFDRAREIRNSKMHPDRHSFMGTMSLPDSNVRLFINIINLLFLKAEHLNSMHKNIDNIEIELLPFKTGLHVLEFQNKKILIDGFHTFKYREFNNNKLLMLYINPLTTKVHEQFVEHKYPEPLVLTFTDFEIKEDSIEGVDLEDKPIKIYIDDKEQNLKMYFEYNEALSKVSKADIHMYSTNSSKALWQMEKIIYQNCWS</sequence>
<accession>A0ABR8LQ20</accession>
<dbReference type="Proteomes" id="UP000627521">
    <property type="component" value="Unassembled WGS sequence"/>
</dbReference>
<evidence type="ECO:0000313" key="1">
    <source>
        <dbReference type="EMBL" id="MBD3862322.1"/>
    </source>
</evidence>
<evidence type="ECO:0008006" key="3">
    <source>
        <dbReference type="Google" id="ProtNLM"/>
    </source>
</evidence>
<evidence type="ECO:0000313" key="2">
    <source>
        <dbReference type="Proteomes" id="UP000627521"/>
    </source>
</evidence>
<dbReference type="EMBL" id="JACXXH010000001">
    <property type="protein sequence ID" value="MBD3862322.1"/>
    <property type="molecule type" value="Genomic_DNA"/>
</dbReference>
<protein>
    <recommendedName>
        <fullName evidence="3">HEPN domain-containing protein</fullName>
    </recommendedName>
</protein>